<evidence type="ECO:0000313" key="4">
    <source>
        <dbReference type="Proteomes" id="UP000321638"/>
    </source>
</evidence>
<name>A0A5C8PT52_9HYPH</name>
<dbReference type="Gene3D" id="2.60.120.10">
    <property type="entry name" value="Jelly Rolls"/>
    <property type="match status" value="1"/>
</dbReference>
<evidence type="ECO:0000256" key="1">
    <source>
        <dbReference type="SAM" id="SignalP"/>
    </source>
</evidence>
<dbReference type="PANTHER" id="PTHR38599:SF1">
    <property type="entry name" value="CUPIN DOMAIN PROTEIN (AFU_ORTHOLOGUE AFUA_3G13620)"/>
    <property type="match status" value="1"/>
</dbReference>
<dbReference type="Proteomes" id="UP000321638">
    <property type="component" value="Unassembled WGS sequence"/>
</dbReference>
<gene>
    <name evidence="3" type="ORF">FHP25_06005</name>
</gene>
<reference evidence="3 4" key="1">
    <citation type="submission" date="2019-06" db="EMBL/GenBank/DDBJ databases">
        <title>New taxonomy in bacterial strain CC-CFT640, isolated from vineyard.</title>
        <authorList>
            <person name="Lin S.-Y."/>
            <person name="Tsai C.-F."/>
            <person name="Young C.-C."/>
        </authorList>
    </citation>
    <scope>NUCLEOTIDE SEQUENCE [LARGE SCALE GENOMIC DNA]</scope>
    <source>
        <strain evidence="3 4">CC-CFT640</strain>
    </source>
</reference>
<feature type="chain" id="PRO_5023062204" evidence="1">
    <location>
        <begin position="27"/>
        <end position="141"/>
    </location>
</feature>
<accession>A0A5C8PT52</accession>
<dbReference type="PANTHER" id="PTHR38599">
    <property type="entry name" value="CUPIN DOMAIN PROTEIN (AFU_ORTHOLOGUE AFUA_3G13620)"/>
    <property type="match status" value="1"/>
</dbReference>
<keyword evidence="1" id="KW-0732">Signal</keyword>
<evidence type="ECO:0000313" key="3">
    <source>
        <dbReference type="EMBL" id="TXL79497.1"/>
    </source>
</evidence>
<dbReference type="InterPro" id="IPR011051">
    <property type="entry name" value="RmlC_Cupin_sf"/>
</dbReference>
<keyword evidence="4" id="KW-1185">Reference proteome</keyword>
<dbReference type="OrthoDB" id="9813436at2"/>
<dbReference type="CDD" id="cd02234">
    <property type="entry name" value="cupin_BLR7677-like"/>
    <property type="match status" value="1"/>
</dbReference>
<proteinExistence type="predicted"/>
<organism evidence="3 4">
    <name type="scientific">Vineibacter terrae</name>
    <dbReference type="NCBI Taxonomy" id="2586908"/>
    <lineage>
        <taxon>Bacteria</taxon>
        <taxon>Pseudomonadati</taxon>
        <taxon>Pseudomonadota</taxon>
        <taxon>Alphaproteobacteria</taxon>
        <taxon>Hyphomicrobiales</taxon>
        <taxon>Vineibacter</taxon>
    </lineage>
</organism>
<evidence type="ECO:0000259" key="2">
    <source>
        <dbReference type="Pfam" id="PF07883"/>
    </source>
</evidence>
<protein>
    <submittedName>
        <fullName evidence="3">Cupin domain-containing protein</fullName>
    </submittedName>
</protein>
<comment type="caution">
    <text evidence="3">The sequence shown here is derived from an EMBL/GenBank/DDBJ whole genome shotgun (WGS) entry which is preliminary data.</text>
</comment>
<feature type="domain" description="Cupin type-2" evidence="2">
    <location>
        <begin position="56"/>
        <end position="127"/>
    </location>
</feature>
<feature type="signal peptide" evidence="1">
    <location>
        <begin position="1"/>
        <end position="26"/>
    </location>
</feature>
<dbReference type="Pfam" id="PF07883">
    <property type="entry name" value="Cupin_2"/>
    <property type="match status" value="1"/>
</dbReference>
<dbReference type="EMBL" id="VDUZ01000005">
    <property type="protein sequence ID" value="TXL79497.1"/>
    <property type="molecule type" value="Genomic_DNA"/>
</dbReference>
<dbReference type="SUPFAM" id="SSF51182">
    <property type="entry name" value="RmlC-like cupins"/>
    <property type="match status" value="1"/>
</dbReference>
<dbReference type="InterPro" id="IPR014710">
    <property type="entry name" value="RmlC-like_jellyroll"/>
</dbReference>
<sequence length="141" mass="14530">MRFPIGRSFAAAACAGLLLAGGYALGQAKAGGDTVKPIFAQKLATMPGKTMTAITVDYAPGGSSAAHRHADSAEIFAYVVQGAVRSKVNDGPETVYKAGQFWYEPPGARHSVSANASTTEPARILAVIVASDGANLTTFEK</sequence>
<dbReference type="AlphaFoldDB" id="A0A5C8PT52"/>
<dbReference type="InterPro" id="IPR013096">
    <property type="entry name" value="Cupin_2"/>
</dbReference>
<dbReference type="RefSeq" id="WP_147846004.1">
    <property type="nucleotide sequence ID" value="NZ_VDUZ01000005.1"/>
</dbReference>